<organism evidence="9 10">
    <name type="scientific">Acetomicrobium flavidum</name>
    <dbReference type="NCBI Taxonomy" id="49896"/>
    <lineage>
        <taxon>Bacteria</taxon>
        <taxon>Thermotogati</taxon>
        <taxon>Synergistota</taxon>
        <taxon>Synergistia</taxon>
        <taxon>Synergistales</taxon>
        <taxon>Acetomicrobiaceae</taxon>
        <taxon>Acetomicrobium</taxon>
    </lineage>
</organism>
<reference evidence="9 10" key="1">
    <citation type="submission" date="2016-11" db="EMBL/GenBank/DDBJ databases">
        <authorList>
            <person name="Varghese N."/>
            <person name="Submissions S."/>
        </authorList>
    </citation>
    <scope>NUCLEOTIDE SEQUENCE [LARGE SCALE GENOMIC DNA]</scope>
    <source>
        <strain evidence="9 10">DSM 20664</strain>
    </source>
</reference>
<dbReference type="Gene3D" id="1.10.3720.10">
    <property type="entry name" value="MetI-like"/>
    <property type="match status" value="1"/>
</dbReference>
<evidence type="ECO:0000256" key="1">
    <source>
        <dbReference type="ARBA" id="ARBA00004651"/>
    </source>
</evidence>
<dbReference type="PANTHER" id="PTHR43386:SF1">
    <property type="entry name" value="D,D-DIPEPTIDE TRANSPORT SYSTEM PERMEASE PROTEIN DDPC-RELATED"/>
    <property type="match status" value="1"/>
</dbReference>
<comment type="caution">
    <text evidence="9">The sequence shown here is derived from an EMBL/GenBank/DDBJ whole genome shotgun (WGS) entry which is preliminary data.</text>
</comment>
<keyword evidence="5 7" id="KW-1133">Transmembrane helix</keyword>
<dbReference type="PROSITE" id="PS50928">
    <property type="entry name" value="ABC_TM1"/>
    <property type="match status" value="1"/>
</dbReference>
<feature type="domain" description="ABC transmembrane type-1" evidence="8">
    <location>
        <begin position="91"/>
        <end position="280"/>
    </location>
</feature>
<proteinExistence type="inferred from homology"/>
<evidence type="ECO:0000313" key="10">
    <source>
        <dbReference type="Proteomes" id="UP000185093"/>
    </source>
</evidence>
<sequence>MAEEIVNTSRPAENDSALYGLMKRLFRNKAAVFGLIIIALMFLCALFAPMLATYDFAKQDLPSMLQPPSKAHIFGTDEFGRDIYSRIVYGSRVSLEVGFLAVGISLLAGLVLGSVAGYYGRTLDSVICALIDIALAFPMTLLAIAIIAILGPGLFNVCLAIALSSWGSFARIVRGQFLSLKNQEFVEAAKILGYSDVRIIFRHILPNSLAPLVVLTTLEVPKAIIVEATLSFLGLGIQPPLPSWGSIMSSGRSFLFDAPWITVFPGVMIILVVMGFNLFGDALRDTLDPRLRN</sequence>
<keyword evidence="10" id="KW-1185">Reference proteome</keyword>
<feature type="transmembrane region" description="Helical" evidence="7">
    <location>
        <begin position="97"/>
        <end position="119"/>
    </location>
</feature>
<dbReference type="InterPro" id="IPR025966">
    <property type="entry name" value="OppC_N"/>
</dbReference>
<keyword evidence="6 7" id="KW-0472">Membrane</keyword>
<evidence type="ECO:0000256" key="3">
    <source>
        <dbReference type="ARBA" id="ARBA00022475"/>
    </source>
</evidence>
<dbReference type="CDD" id="cd06261">
    <property type="entry name" value="TM_PBP2"/>
    <property type="match status" value="1"/>
</dbReference>
<name>A0ABY1JDK8_9BACT</name>
<comment type="subcellular location">
    <subcellularLocation>
        <location evidence="1 7">Cell membrane</location>
        <topology evidence="1 7">Multi-pass membrane protein</topology>
    </subcellularLocation>
</comment>
<protein>
    <submittedName>
        <fullName evidence="9">Peptide/nickel transport system permease protein</fullName>
    </submittedName>
</protein>
<dbReference type="Pfam" id="PF12911">
    <property type="entry name" value="OppC_N"/>
    <property type="match status" value="1"/>
</dbReference>
<evidence type="ECO:0000259" key="8">
    <source>
        <dbReference type="PROSITE" id="PS50928"/>
    </source>
</evidence>
<keyword evidence="2 7" id="KW-0813">Transport</keyword>
<dbReference type="RefSeq" id="WP_014807764.1">
    <property type="nucleotide sequence ID" value="NZ_DAONLC010000039.1"/>
</dbReference>
<dbReference type="Pfam" id="PF00528">
    <property type="entry name" value="BPD_transp_1"/>
    <property type="match status" value="1"/>
</dbReference>
<dbReference type="SUPFAM" id="SSF161098">
    <property type="entry name" value="MetI-like"/>
    <property type="match status" value="1"/>
</dbReference>
<evidence type="ECO:0000256" key="2">
    <source>
        <dbReference type="ARBA" id="ARBA00022448"/>
    </source>
</evidence>
<evidence type="ECO:0000256" key="7">
    <source>
        <dbReference type="RuleBase" id="RU363032"/>
    </source>
</evidence>
<dbReference type="InterPro" id="IPR000515">
    <property type="entry name" value="MetI-like"/>
</dbReference>
<dbReference type="InterPro" id="IPR035906">
    <property type="entry name" value="MetI-like_sf"/>
</dbReference>
<accession>A0ABY1JDK8</accession>
<comment type="similarity">
    <text evidence="7">Belongs to the binding-protein-dependent transport system permease family.</text>
</comment>
<keyword evidence="4 7" id="KW-0812">Transmembrane</keyword>
<dbReference type="Proteomes" id="UP000185093">
    <property type="component" value="Unassembled WGS sequence"/>
</dbReference>
<evidence type="ECO:0000256" key="6">
    <source>
        <dbReference type="ARBA" id="ARBA00023136"/>
    </source>
</evidence>
<dbReference type="PANTHER" id="PTHR43386">
    <property type="entry name" value="OLIGOPEPTIDE TRANSPORT SYSTEM PERMEASE PROTEIN APPC"/>
    <property type="match status" value="1"/>
</dbReference>
<gene>
    <name evidence="9" type="ORF">SAMN05444368_1241</name>
</gene>
<evidence type="ECO:0000256" key="4">
    <source>
        <dbReference type="ARBA" id="ARBA00022692"/>
    </source>
</evidence>
<feature type="transmembrane region" description="Helical" evidence="7">
    <location>
        <begin position="258"/>
        <end position="279"/>
    </location>
</feature>
<dbReference type="InterPro" id="IPR050366">
    <property type="entry name" value="BP-dependent_transpt_permease"/>
</dbReference>
<evidence type="ECO:0000313" key="9">
    <source>
        <dbReference type="EMBL" id="SIN69348.1"/>
    </source>
</evidence>
<evidence type="ECO:0000256" key="5">
    <source>
        <dbReference type="ARBA" id="ARBA00022989"/>
    </source>
</evidence>
<dbReference type="EMBL" id="FSQZ01000001">
    <property type="protein sequence ID" value="SIN69348.1"/>
    <property type="molecule type" value="Genomic_DNA"/>
</dbReference>
<keyword evidence="3" id="KW-1003">Cell membrane</keyword>
<feature type="transmembrane region" description="Helical" evidence="7">
    <location>
        <begin position="30"/>
        <end position="52"/>
    </location>
</feature>